<dbReference type="Proteomes" id="UP000198702">
    <property type="component" value="Unassembled WGS sequence"/>
</dbReference>
<dbReference type="SMART" id="SM00849">
    <property type="entry name" value="Lactamase_B"/>
    <property type="match status" value="1"/>
</dbReference>
<evidence type="ECO:0000256" key="1">
    <source>
        <dbReference type="ARBA" id="ARBA00007749"/>
    </source>
</evidence>
<dbReference type="InterPro" id="IPR036866">
    <property type="entry name" value="RibonucZ/Hydroxyglut_hydro"/>
</dbReference>
<keyword evidence="3" id="KW-0378">Hydrolase</keyword>
<proteinExistence type="inferred from homology"/>
<dbReference type="Gene3D" id="3.60.15.10">
    <property type="entry name" value="Ribonuclease Z/Hydroxyacylglutathione hydrolase-like"/>
    <property type="match status" value="1"/>
</dbReference>
<dbReference type="AlphaFoldDB" id="A0A7Z7GDL0"/>
<feature type="domain" description="Metallo-beta-lactamase" evidence="5">
    <location>
        <begin position="49"/>
        <end position="256"/>
    </location>
</feature>
<evidence type="ECO:0000256" key="2">
    <source>
        <dbReference type="ARBA" id="ARBA00022723"/>
    </source>
</evidence>
<dbReference type="InterPro" id="IPR001279">
    <property type="entry name" value="Metallo-B-lactamas"/>
</dbReference>
<dbReference type="CDD" id="cd07720">
    <property type="entry name" value="OPHC2-like_MBL-fold"/>
    <property type="match status" value="1"/>
</dbReference>
<dbReference type="EMBL" id="FOQZ01000003">
    <property type="protein sequence ID" value="SFI61332.1"/>
    <property type="molecule type" value="Genomic_DNA"/>
</dbReference>
<dbReference type="InterPro" id="IPR051013">
    <property type="entry name" value="MBL_superfamily_lactonases"/>
</dbReference>
<dbReference type="Pfam" id="PF00753">
    <property type="entry name" value="Lactamase_B"/>
    <property type="match status" value="1"/>
</dbReference>
<dbReference type="PANTHER" id="PTHR42978">
    <property type="entry name" value="QUORUM-QUENCHING LACTONASE YTNP-RELATED-RELATED"/>
    <property type="match status" value="1"/>
</dbReference>
<keyword evidence="4" id="KW-0862">Zinc</keyword>
<evidence type="ECO:0000313" key="6">
    <source>
        <dbReference type="EMBL" id="SFI61332.1"/>
    </source>
</evidence>
<protein>
    <submittedName>
        <fullName evidence="6">Glyoxylase, beta-lactamase superfamily II</fullName>
    </submittedName>
</protein>
<comment type="caution">
    <text evidence="6">The sequence shown here is derived from an EMBL/GenBank/DDBJ whole genome shotgun (WGS) entry which is preliminary data.</text>
</comment>
<name>A0A7Z7GDL0_9MICO</name>
<dbReference type="RefSeq" id="WP_051526333.1">
    <property type="nucleotide sequence ID" value="NZ_FOQZ01000003.1"/>
</dbReference>
<evidence type="ECO:0000256" key="4">
    <source>
        <dbReference type="ARBA" id="ARBA00022833"/>
    </source>
</evidence>
<sequence length="279" mass="31032">MQIGSMKITPLLDGEILAEPSGYYTNVDDEDWEPHSHLLDECTGKLAVTVGGHLVRHGNRVIVVDTGNGPQPVFPFVGGAFRSALAAAHVKPHEVTDVIFTHLHLDHIGWASLDGKPFFPNATYRVDRRDWDFFMDPDYDMPDWEEQLSVPSRDAAAVRLAPIADRIEFFEGDDEVLPGIHSIEAAGHTPGSAVLELVSDRERGVLIGDLVHAQPELIAEKGWDFFAHVDPKVGLDSTRRISKWLADEKLPFAGAHFTGMTWWRIDTADGRRTLTELPE</sequence>
<accession>A0A7Z7GDL0</accession>
<organism evidence="6 7">
    <name type="scientific">Microbacterium saccharophilum</name>
    <dbReference type="NCBI Taxonomy" id="1213358"/>
    <lineage>
        <taxon>Bacteria</taxon>
        <taxon>Bacillati</taxon>
        <taxon>Actinomycetota</taxon>
        <taxon>Actinomycetes</taxon>
        <taxon>Micrococcales</taxon>
        <taxon>Microbacteriaceae</taxon>
        <taxon>Microbacterium</taxon>
    </lineage>
</organism>
<comment type="similarity">
    <text evidence="1">Belongs to the metallo-beta-lactamase superfamily.</text>
</comment>
<dbReference type="SUPFAM" id="SSF56281">
    <property type="entry name" value="Metallo-hydrolase/oxidoreductase"/>
    <property type="match status" value="1"/>
</dbReference>
<reference evidence="6 7" key="1">
    <citation type="submission" date="2016-10" db="EMBL/GenBank/DDBJ databases">
        <authorList>
            <person name="Varghese N."/>
            <person name="Submissions S."/>
        </authorList>
    </citation>
    <scope>NUCLEOTIDE SEQUENCE [LARGE SCALE GENOMIC DNA]</scope>
    <source>
        <strain evidence="6 7">UNC380MFSha3.1</strain>
    </source>
</reference>
<evidence type="ECO:0000259" key="5">
    <source>
        <dbReference type="SMART" id="SM00849"/>
    </source>
</evidence>
<dbReference type="GO" id="GO:0046872">
    <property type="term" value="F:metal ion binding"/>
    <property type="evidence" value="ECO:0007669"/>
    <property type="project" value="UniProtKB-KW"/>
</dbReference>
<evidence type="ECO:0000313" key="7">
    <source>
        <dbReference type="Proteomes" id="UP000198702"/>
    </source>
</evidence>
<evidence type="ECO:0000256" key="3">
    <source>
        <dbReference type="ARBA" id="ARBA00022801"/>
    </source>
</evidence>
<dbReference type="PANTHER" id="PTHR42978:SF6">
    <property type="entry name" value="QUORUM-QUENCHING LACTONASE YTNP-RELATED"/>
    <property type="match status" value="1"/>
</dbReference>
<keyword evidence="2" id="KW-0479">Metal-binding</keyword>
<dbReference type="GO" id="GO:0016787">
    <property type="term" value="F:hydrolase activity"/>
    <property type="evidence" value="ECO:0007669"/>
    <property type="project" value="UniProtKB-KW"/>
</dbReference>
<gene>
    <name evidence="6" type="ORF">SAMN04487751_2389</name>
</gene>